<dbReference type="AlphaFoldDB" id="U4KC92"/>
<dbReference type="EMBL" id="FO203527">
    <property type="protein sequence ID" value="CCO60488.1"/>
    <property type="molecule type" value="Genomic_DNA"/>
</dbReference>
<gene>
    <name evidence="3" type="ORF">VIBNI_B0689</name>
</gene>
<keyword evidence="1" id="KW-1133">Transmembrane helix</keyword>
<proteinExistence type="predicted"/>
<feature type="domain" description="TadE-like" evidence="2">
    <location>
        <begin position="10"/>
        <end position="52"/>
    </location>
</feature>
<evidence type="ECO:0000259" key="2">
    <source>
        <dbReference type="Pfam" id="PF07811"/>
    </source>
</evidence>
<keyword evidence="4" id="KW-1185">Reference proteome</keyword>
<keyword evidence="1" id="KW-0472">Membrane</keyword>
<dbReference type="PATRIC" id="fig|1260221.3.peg.4335"/>
<dbReference type="InterPro" id="IPR012495">
    <property type="entry name" value="TadE-like_dom"/>
</dbReference>
<sequence length="164" mass="18856">MKGSKKRIRGVASIEFALGFMAFWMMCMFWVEVSYMSFVSAVTDITISEAARESKKSEQSYDKVFQNVINNSGSVWGKVIDQSKLRMSVQYLASVSDLERHKTPCKIPKNTPLATCGKENNSAIAVYRLDYEFSPIFTLLMDNSSLFRREVIVIQEYERDKFKI</sequence>
<accession>U4KC92</accession>
<dbReference type="OrthoDB" id="6555614at2"/>
<feature type="transmembrane region" description="Helical" evidence="1">
    <location>
        <begin position="12"/>
        <end position="31"/>
    </location>
</feature>
<protein>
    <submittedName>
        <fullName evidence="3">Putative TadE-like protein</fullName>
    </submittedName>
</protein>
<reference evidence="3 4" key="1">
    <citation type="journal article" date="2013" name="ISME J.">
        <title>Comparative genomics of pathogenic lineages of Vibrio nigripulchritudo identifies virulence-associated traits.</title>
        <authorList>
            <person name="Goudenege D."/>
            <person name="Labreuche Y."/>
            <person name="Krin E."/>
            <person name="Ansquer D."/>
            <person name="Mangenot S."/>
            <person name="Calteau A."/>
            <person name="Medigue C."/>
            <person name="Mazel D."/>
            <person name="Polz M.F."/>
            <person name="Le Roux F."/>
        </authorList>
    </citation>
    <scope>NUCLEOTIDE SEQUENCE [LARGE SCALE GENOMIC DNA]</scope>
    <source>
        <strain evidence="4">SnF1</strain>
    </source>
</reference>
<dbReference type="STRING" id="28173.VIBNI_B0689"/>
<dbReference type="RefSeq" id="WP_022561099.1">
    <property type="nucleotide sequence ID" value="NC_022543.1"/>
</dbReference>
<dbReference type="Pfam" id="PF07811">
    <property type="entry name" value="TadE"/>
    <property type="match status" value="1"/>
</dbReference>
<dbReference type="KEGG" id="vni:VIBNI_B0689"/>
<evidence type="ECO:0000313" key="3">
    <source>
        <dbReference type="EMBL" id="CCO60488.1"/>
    </source>
</evidence>
<dbReference type="Proteomes" id="UP000016895">
    <property type="component" value="Chromosome 2"/>
</dbReference>
<name>U4KC92_9VIBR</name>
<evidence type="ECO:0000313" key="4">
    <source>
        <dbReference type="Proteomes" id="UP000016895"/>
    </source>
</evidence>
<keyword evidence="1" id="KW-0812">Transmembrane</keyword>
<organism evidence="3 4">
    <name type="scientific">Vibrio nigripulchritudo</name>
    <dbReference type="NCBI Taxonomy" id="28173"/>
    <lineage>
        <taxon>Bacteria</taxon>
        <taxon>Pseudomonadati</taxon>
        <taxon>Pseudomonadota</taxon>
        <taxon>Gammaproteobacteria</taxon>
        <taxon>Vibrionales</taxon>
        <taxon>Vibrionaceae</taxon>
        <taxon>Vibrio</taxon>
    </lineage>
</organism>
<evidence type="ECO:0000256" key="1">
    <source>
        <dbReference type="SAM" id="Phobius"/>
    </source>
</evidence>